<dbReference type="EMBL" id="VKKU01000001">
    <property type="protein sequence ID" value="TSB05191.1"/>
    <property type="molecule type" value="Genomic_DNA"/>
</dbReference>
<organism evidence="2 3">
    <name type="scientific">Sphingorhabdus contaminans</name>
    <dbReference type="NCBI Taxonomy" id="1343899"/>
    <lineage>
        <taxon>Bacteria</taxon>
        <taxon>Pseudomonadati</taxon>
        <taxon>Pseudomonadota</taxon>
        <taxon>Alphaproteobacteria</taxon>
        <taxon>Sphingomonadales</taxon>
        <taxon>Sphingomonadaceae</taxon>
        <taxon>Sphingorhabdus</taxon>
    </lineage>
</organism>
<feature type="chain" id="PRO_5021773981" evidence="1">
    <location>
        <begin position="21"/>
        <end position="130"/>
    </location>
</feature>
<accession>A0A553WKJ6</accession>
<name>A0A553WKJ6_9SPHN</name>
<evidence type="ECO:0000256" key="1">
    <source>
        <dbReference type="SAM" id="SignalP"/>
    </source>
</evidence>
<evidence type="ECO:0000313" key="2">
    <source>
        <dbReference type="EMBL" id="TSB05191.1"/>
    </source>
</evidence>
<gene>
    <name evidence="2" type="ORF">FOM92_07435</name>
</gene>
<comment type="caution">
    <text evidence="2">The sequence shown here is derived from an EMBL/GenBank/DDBJ whole genome shotgun (WGS) entry which is preliminary data.</text>
</comment>
<sequence>MRTSFIGVAALALLTGGATAGISAKKEPAPVRAVGEPVNCVSLNQIRSTKVIDNSTIDFKMAGGKIYRNSLPSSCPGLKFEDRFSYRTSLNQLCNVDIVRVLHDYGGRLTEGVGCGLGKFQPVEKISSAP</sequence>
<dbReference type="AlphaFoldDB" id="A0A553WKJ6"/>
<proteinExistence type="predicted"/>
<reference evidence="2 3" key="1">
    <citation type="submission" date="2019-07" db="EMBL/GenBank/DDBJ databases">
        <authorList>
            <person name="Park M."/>
        </authorList>
    </citation>
    <scope>NUCLEOTIDE SEQUENCE [LARGE SCALE GENOMIC DNA]</scope>
    <source>
        <strain evidence="2 3">KCTC32445</strain>
    </source>
</reference>
<evidence type="ECO:0000313" key="3">
    <source>
        <dbReference type="Proteomes" id="UP000320160"/>
    </source>
</evidence>
<keyword evidence="3" id="KW-1185">Reference proteome</keyword>
<dbReference type="OrthoDB" id="7391925at2"/>
<dbReference type="Proteomes" id="UP000320160">
    <property type="component" value="Unassembled WGS sequence"/>
</dbReference>
<keyword evidence="1" id="KW-0732">Signal</keyword>
<dbReference type="RefSeq" id="WP_143776107.1">
    <property type="nucleotide sequence ID" value="NZ_OZ260107.1"/>
</dbReference>
<protein>
    <submittedName>
        <fullName evidence="2">Uncharacterized protein</fullName>
    </submittedName>
</protein>
<feature type="signal peptide" evidence="1">
    <location>
        <begin position="1"/>
        <end position="20"/>
    </location>
</feature>